<organism evidence="1 2">
    <name type="scientific">Dermacentor silvarum</name>
    <name type="common">Tick</name>
    <dbReference type="NCBI Taxonomy" id="543639"/>
    <lineage>
        <taxon>Eukaryota</taxon>
        <taxon>Metazoa</taxon>
        <taxon>Ecdysozoa</taxon>
        <taxon>Arthropoda</taxon>
        <taxon>Chelicerata</taxon>
        <taxon>Arachnida</taxon>
        <taxon>Acari</taxon>
        <taxon>Parasitiformes</taxon>
        <taxon>Ixodida</taxon>
        <taxon>Ixodoidea</taxon>
        <taxon>Ixodidae</taxon>
        <taxon>Rhipicephalinae</taxon>
        <taxon>Dermacentor</taxon>
    </lineage>
</organism>
<sequence length="112" mass="12585">MMSQSGDWNVEDNSAGAVTSESQRETHLRSLVDQRRVLEYKVELARLRQNVSGSSRESGHACGVQDSCGELRRYSKCLAGVFPKFPSEAEAPVWFESVESALKVYEVPRGFW</sequence>
<keyword evidence="2" id="KW-1185">Reference proteome</keyword>
<dbReference type="Proteomes" id="UP000821865">
    <property type="component" value="Chromosome 3"/>
</dbReference>
<dbReference type="EMBL" id="CM023472">
    <property type="protein sequence ID" value="KAH7959405.1"/>
    <property type="molecule type" value="Genomic_DNA"/>
</dbReference>
<name>A0ACB8D4V7_DERSI</name>
<protein>
    <submittedName>
        <fullName evidence="1">Uncharacterized protein</fullName>
    </submittedName>
</protein>
<proteinExistence type="predicted"/>
<accession>A0ACB8D4V7</accession>
<evidence type="ECO:0000313" key="2">
    <source>
        <dbReference type="Proteomes" id="UP000821865"/>
    </source>
</evidence>
<gene>
    <name evidence="1" type="ORF">HPB49_010909</name>
</gene>
<evidence type="ECO:0000313" key="1">
    <source>
        <dbReference type="EMBL" id="KAH7959405.1"/>
    </source>
</evidence>
<comment type="caution">
    <text evidence="1">The sequence shown here is derived from an EMBL/GenBank/DDBJ whole genome shotgun (WGS) entry which is preliminary data.</text>
</comment>
<reference evidence="1" key="1">
    <citation type="submission" date="2020-05" db="EMBL/GenBank/DDBJ databases">
        <title>Large-scale comparative analyses of tick genomes elucidate their genetic diversity and vector capacities.</title>
        <authorList>
            <person name="Jia N."/>
            <person name="Wang J."/>
            <person name="Shi W."/>
            <person name="Du L."/>
            <person name="Sun Y."/>
            <person name="Zhan W."/>
            <person name="Jiang J."/>
            <person name="Wang Q."/>
            <person name="Zhang B."/>
            <person name="Ji P."/>
            <person name="Sakyi L.B."/>
            <person name="Cui X."/>
            <person name="Yuan T."/>
            <person name="Jiang B."/>
            <person name="Yang W."/>
            <person name="Lam T.T.-Y."/>
            <person name="Chang Q."/>
            <person name="Ding S."/>
            <person name="Wang X."/>
            <person name="Zhu J."/>
            <person name="Ruan X."/>
            <person name="Zhao L."/>
            <person name="Wei J."/>
            <person name="Que T."/>
            <person name="Du C."/>
            <person name="Cheng J."/>
            <person name="Dai P."/>
            <person name="Han X."/>
            <person name="Huang E."/>
            <person name="Gao Y."/>
            <person name="Liu J."/>
            <person name="Shao H."/>
            <person name="Ye R."/>
            <person name="Li L."/>
            <person name="Wei W."/>
            <person name="Wang X."/>
            <person name="Wang C."/>
            <person name="Yang T."/>
            <person name="Huo Q."/>
            <person name="Li W."/>
            <person name="Guo W."/>
            <person name="Chen H."/>
            <person name="Zhou L."/>
            <person name="Ni X."/>
            <person name="Tian J."/>
            <person name="Zhou Y."/>
            <person name="Sheng Y."/>
            <person name="Liu T."/>
            <person name="Pan Y."/>
            <person name="Xia L."/>
            <person name="Li J."/>
            <person name="Zhao F."/>
            <person name="Cao W."/>
        </authorList>
    </citation>
    <scope>NUCLEOTIDE SEQUENCE</scope>
    <source>
        <strain evidence="1">Dsil-2018</strain>
    </source>
</reference>